<feature type="compositionally biased region" description="Acidic residues" evidence="1">
    <location>
        <begin position="163"/>
        <end position="199"/>
    </location>
</feature>
<reference evidence="2 3" key="1">
    <citation type="journal article" date="2021" name="DNA Res.">
        <title>Genome analysis of Candida subhashii reveals its hybrid nature and dual mitochondrial genome conformations.</title>
        <authorList>
            <person name="Mixao V."/>
            <person name="Hegedusova E."/>
            <person name="Saus E."/>
            <person name="Pryszcz L.P."/>
            <person name="Cillingova A."/>
            <person name="Nosek J."/>
            <person name="Gabaldon T."/>
        </authorList>
    </citation>
    <scope>NUCLEOTIDE SEQUENCE [LARGE SCALE GENOMIC DNA]</scope>
    <source>
        <strain evidence="2 3">CBS 10753</strain>
    </source>
</reference>
<dbReference type="RefSeq" id="XP_049264756.1">
    <property type="nucleotide sequence ID" value="XM_049405648.1"/>
</dbReference>
<organism evidence="2 3">
    <name type="scientific">[Candida] subhashii</name>
    <dbReference type="NCBI Taxonomy" id="561895"/>
    <lineage>
        <taxon>Eukaryota</taxon>
        <taxon>Fungi</taxon>
        <taxon>Dikarya</taxon>
        <taxon>Ascomycota</taxon>
        <taxon>Saccharomycotina</taxon>
        <taxon>Pichiomycetes</taxon>
        <taxon>Debaryomycetaceae</taxon>
        <taxon>Spathaspora</taxon>
    </lineage>
</organism>
<feature type="region of interest" description="Disordered" evidence="1">
    <location>
        <begin position="156"/>
        <end position="220"/>
    </location>
</feature>
<accession>A0A8J5QN24</accession>
<dbReference type="EMBL" id="JAGSYN010000078">
    <property type="protein sequence ID" value="KAG7664524.1"/>
    <property type="molecule type" value="Genomic_DNA"/>
</dbReference>
<evidence type="ECO:0000313" key="2">
    <source>
        <dbReference type="EMBL" id="KAG7664524.1"/>
    </source>
</evidence>
<feature type="compositionally biased region" description="Basic and acidic residues" evidence="1">
    <location>
        <begin position="583"/>
        <end position="604"/>
    </location>
</feature>
<feature type="region of interest" description="Disordered" evidence="1">
    <location>
        <begin position="583"/>
        <end position="626"/>
    </location>
</feature>
<dbReference type="PANTHER" id="PTHR36812">
    <property type="entry name" value="NEUROFILAMENT TRIPLET M PROTEIN-LIKE PROTEIN"/>
    <property type="match status" value="1"/>
</dbReference>
<dbReference type="GeneID" id="73468751"/>
<evidence type="ECO:0000256" key="1">
    <source>
        <dbReference type="SAM" id="MobiDB-lite"/>
    </source>
</evidence>
<dbReference type="PANTHER" id="PTHR36812:SF9">
    <property type="entry name" value="MYB-LIKE PROTEIN X ISOFORM X1"/>
    <property type="match status" value="1"/>
</dbReference>
<gene>
    <name evidence="2" type="ORF">J8A68_001950</name>
</gene>
<name>A0A8J5QN24_9ASCO</name>
<dbReference type="AlphaFoldDB" id="A0A8J5QN24"/>
<comment type="caution">
    <text evidence="2">The sequence shown here is derived from an EMBL/GenBank/DDBJ whole genome shotgun (WGS) entry which is preliminary data.</text>
</comment>
<evidence type="ECO:0000313" key="3">
    <source>
        <dbReference type="Proteomes" id="UP000694255"/>
    </source>
</evidence>
<protein>
    <submittedName>
        <fullName evidence="2">Uncharacterized protein</fullName>
    </submittedName>
</protein>
<dbReference type="OrthoDB" id="4091342at2759"/>
<feature type="compositionally biased region" description="Basic residues" evidence="1">
    <location>
        <begin position="204"/>
        <end position="213"/>
    </location>
</feature>
<proteinExistence type="predicted"/>
<dbReference type="Proteomes" id="UP000694255">
    <property type="component" value="Unassembled WGS sequence"/>
</dbReference>
<keyword evidence="3" id="KW-1185">Reference proteome</keyword>
<sequence>MSIRVILPNAPISSFKTLSKKVNLTFTSVDDNTTPIPDSIKTNFGVPIFILEGHNYVLIKHLAGLWNYPSSYQLIARLIKKVKLVHDDFQKTNEDINKQLFESNVIDNSDLKFELFYISLEKIYYVIENKQVFFNGNVPPRNILKKKVIPVLSSKHEATPDVEMADENDNEDDDEDEDEDDVEDEEEDEVDDDDEEDDESIKVPKNRHKRKKTNLNETKSSSDDIITVNQVFPQYGLIDSTIQLNHASFSTVNSLTKLNYYKNLPSSSHKFLPNTKLTFAERELILGNNNYFEMLIDEDRKLQTDDKKRFRKPIGKSKKHNIHIDPNTIDLGESVIPGQGYVPEFSVNHICKVPNYYITSNHQSVSAGGASQASFFNMKRLNATSNSSFLFNENIKMSKNIQQLVFSNDSDNYHHSKYYYTKTYRGPGSGNYKDAALMNKINRIPVTTDPIRKVHKNKIQPVSRVNRSLKGLLYDKFNKDLVENVLAKQRKFTEDYSNLEMLHNNLQFNLLLNSYREIAQETWDNYYKFKLIDFEQLKALQREQEEIEARKQAIAAQNEYVEQERQRQEKIRTLLEQERSEFENLQREQIQKQKQIEEKNRQRQLEASFSDPFIANSDDEDEEEKEKLNYEKIQQEFEEKQIELRDKFEQQKQELMTPTPPPTPIETPQLDIVNRFSSPAMYPEIVRNLPLELRGTEQVNKDDIPPIKKPIRYVATYPEGGRNPEYLTKIEIIKLPNANCVGWDNLRKYKDQM</sequence>